<dbReference type="AlphaFoldDB" id="A0A504Z4I4"/>
<proteinExistence type="predicted"/>
<gene>
    <name evidence="1" type="ORF">FGIG_00457</name>
</gene>
<dbReference type="InterPro" id="IPR019151">
    <property type="entry name" value="Proteasome_assmbl_chaperone_2"/>
</dbReference>
<dbReference type="Pfam" id="PF09754">
    <property type="entry name" value="PAC2"/>
    <property type="match status" value="1"/>
</dbReference>
<dbReference type="STRING" id="46835.A0A504Z4I4"/>
<dbReference type="InterPro" id="IPR038389">
    <property type="entry name" value="PSMG2_sf"/>
</dbReference>
<dbReference type="Proteomes" id="UP000316759">
    <property type="component" value="Unassembled WGS sequence"/>
</dbReference>
<dbReference type="GO" id="GO:0005634">
    <property type="term" value="C:nucleus"/>
    <property type="evidence" value="ECO:0007669"/>
    <property type="project" value="TreeGrafter"/>
</dbReference>
<comment type="caution">
    <text evidence="1">The sequence shown here is derived from an EMBL/GenBank/DDBJ whole genome shotgun (WGS) entry which is preliminary data.</text>
</comment>
<dbReference type="EMBL" id="SUNJ01000433">
    <property type="protein sequence ID" value="TPP67666.1"/>
    <property type="molecule type" value="Genomic_DNA"/>
</dbReference>
<reference evidence="1 2" key="1">
    <citation type="submission" date="2019-04" db="EMBL/GenBank/DDBJ databases">
        <title>Annotation for the trematode Fasciola gigantica.</title>
        <authorList>
            <person name="Choi Y.-J."/>
        </authorList>
    </citation>
    <scope>NUCLEOTIDE SEQUENCE [LARGE SCALE GENOMIC DNA]</scope>
    <source>
        <strain evidence="1">Uganda_cow_1</strain>
    </source>
</reference>
<accession>A0A504Z4I4</accession>
<dbReference type="PANTHER" id="PTHR13223:SF2">
    <property type="entry name" value="ACIDIC FIBROBLAST GROWTH FACTOR INTRACELLULAR-BINDING PROTEIN"/>
    <property type="match status" value="1"/>
</dbReference>
<dbReference type="OrthoDB" id="16955at2759"/>
<organism evidence="1 2">
    <name type="scientific">Fasciola gigantica</name>
    <name type="common">Giant liver fluke</name>
    <dbReference type="NCBI Taxonomy" id="46835"/>
    <lineage>
        <taxon>Eukaryota</taxon>
        <taxon>Metazoa</taxon>
        <taxon>Spiralia</taxon>
        <taxon>Lophotrochozoa</taxon>
        <taxon>Platyhelminthes</taxon>
        <taxon>Trematoda</taxon>
        <taxon>Digenea</taxon>
        <taxon>Plagiorchiida</taxon>
        <taxon>Echinostomata</taxon>
        <taxon>Echinostomatoidea</taxon>
        <taxon>Fasciolidae</taxon>
        <taxon>Fasciola</taxon>
    </lineage>
</organism>
<dbReference type="PANTHER" id="PTHR13223">
    <property type="entry name" value="ACIDIC FIBROBLAST GROWTH FACTOR INTRACELLULAR BINDING PROTEIN"/>
    <property type="match status" value="1"/>
</dbReference>
<name>A0A504Z4I4_FASGI</name>
<evidence type="ECO:0000313" key="1">
    <source>
        <dbReference type="EMBL" id="TPP67666.1"/>
    </source>
</evidence>
<sequence length="521" mass="58872">MNQRKLLYPIGLSSTPNWGEYTVVVATVGVGNVSQLACDLLVYNLDCKLAADIDFQFLPAVVGRDPYGTSDDASTPNLMTSSQFYVNEENHFAVIQIRAPPFPGCGKKHVVELVSFLRSTGFARVIVLSSSFAMQRKDAELMESQLRYAMSESFNVIDRQLLQAKKWPGLIPFEQEVLSGITEGTCKTTYHLPGSGVASYFFDKCSGDCELHVMEWPRSNIAQSMCIMDVTVTCPNFVDMDMFNYWIQGFSVAQTCSVLISDPSVEEFSITASMLTSHVRDHFTQFALIESGLRHPESFLQACAYRQLPITTRKQLVQKYYSIDEHLLRELVGRKLSAKTRRDLSEIAERCDLRVRSCKRQFDNLLCVARRTEDLPGRLVDNIKTHFLLPDWLCECYAAVVFILTNRFDVQKRSLAYITFGDLVYCAGQLMSQWTTLVRGRLVTRALCEAKATHITSNLETNFKLIEPMRVLGWPPNEVKLFFDAYGSAASHVPPIKTPFLNPCPAFIIPFASCVQHLYHN</sequence>
<keyword evidence="2" id="KW-1185">Reference proteome</keyword>
<keyword evidence="1" id="KW-0647">Proteasome</keyword>
<dbReference type="Gene3D" id="3.40.50.10900">
    <property type="entry name" value="PAC-like subunit"/>
    <property type="match status" value="1"/>
</dbReference>
<dbReference type="GO" id="GO:0000502">
    <property type="term" value="C:proteasome complex"/>
    <property type="evidence" value="ECO:0007669"/>
    <property type="project" value="UniProtKB-KW"/>
</dbReference>
<dbReference type="Pfam" id="PF05427">
    <property type="entry name" value="FIBP"/>
    <property type="match status" value="1"/>
</dbReference>
<dbReference type="InterPro" id="IPR008614">
    <property type="entry name" value="FIBP"/>
</dbReference>
<evidence type="ECO:0000313" key="2">
    <source>
        <dbReference type="Proteomes" id="UP000316759"/>
    </source>
</evidence>
<protein>
    <submittedName>
        <fullName evidence="1">Proteasome assembly chaperone 2</fullName>
    </submittedName>
</protein>